<reference evidence="3 4" key="1">
    <citation type="journal article" date="2016" name="Genome Biol. Evol.">
        <title>Divergent and convergent evolution of fungal pathogenicity.</title>
        <authorList>
            <person name="Shang Y."/>
            <person name="Xiao G."/>
            <person name="Zheng P."/>
            <person name="Cen K."/>
            <person name="Zhan S."/>
            <person name="Wang C."/>
        </authorList>
    </citation>
    <scope>NUCLEOTIDE SEQUENCE [LARGE SCALE GENOMIC DNA]</scope>
    <source>
        <strain evidence="3 4">RCEF 4871</strain>
    </source>
</reference>
<feature type="transmembrane region" description="Helical" evidence="2">
    <location>
        <begin position="122"/>
        <end position="141"/>
    </location>
</feature>
<feature type="compositionally biased region" description="Polar residues" evidence="1">
    <location>
        <begin position="236"/>
        <end position="248"/>
    </location>
</feature>
<sequence>MKPAMFASRKSLSYHILHRAWPKVARRATAWLMPIELIGLVPILVIFGIAQPDMYRTDMWRIGFENKLNSNPNMLLYAYANYTPLPDVPLIWSQTLTDFNVAISVISLFFLLSKLIAHIMKLWYPILAVFINMALVSLYTVSTYGQIGPDYADARYPTPMAWYFRQGCGLAEKYGKYGACQVAQGSLFITLYMLVVYVLNLGFALWAMWPNPLNVDGDEEDRESTSSDSKERGNWEMQNMKSTFTPRTQAFNTLDRQLPLRQQ</sequence>
<gene>
    <name evidence="3" type="ORF">NOR_02541</name>
</gene>
<dbReference type="OMA" id="IASHNLY"/>
<proteinExistence type="predicted"/>
<dbReference type="OrthoDB" id="5352400at2759"/>
<feature type="transmembrane region" description="Helical" evidence="2">
    <location>
        <begin position="28"/>
        <end position="50"/>
    </location>
</feature>
<accession>A0A167GPG4</accession>
<comment type="caution">
    <text evidence="3">The sequence shown here is derived from an EMBL/GenBank/DDBJ whole genome shotgun (WGS) entry which is preliminary data.</text>
</comment>
<evidence type="ECO:0000256" key="1">
    <source>
        <dbReference type="SAM" id="MobiDB-lite"/>
    </source>
</evidence>
<feature type="compositionally biased region" description="Basic and acidic residues" evidence="1">
    <location>
        <begin position="223"/>
        <end position="234"/>
    </location>
</feature>
<feature type="transmembrane region" description="Helical" evidence="2">
    <location>
        <begin position="91"/>
        <end position="110"/>
    </location>
</feature>
<evidence type="ECO:0000313" key="3">
    <source>
        <dbReference type="EMBL" id="OAA46905.1"/>
    </source>
</evidence>
<keyword evidence="2" id="KW-1133">Transmembrane helix</keyword>
<feature type="region of interest" description="Disordered" evidence="1">
    <location>
        <begin position="217"/>
        <end position="248"/>
    </location>
</feature>
<organism evidence="3 4">
    <name type="scientific">Metarhizium rileyi (strain RCEF 4871)</name>
    <name type="common">Nomuraea rileyi</name>
    <dbReference type="NCBI Taxonomy" id="1649241"/>
    <lineage>
        <taxon>Eukaryota</taxon>
        <taxon>Fungi</taxon>
        <taxon>Dikarya</taxon>
        <taxon>Ascomycota</taxon>
        <taxon>Pezizomycotina</taxon>
        <taxon>Sordariomycetes</taxon>
        <taxon>Hypocreomycetidae</taxon>
        <taxon>Hypocreales</taxon>
        <taxon>Clavicipitaceae</taxon>
        <taxon>Metarhizium</taxon>
    </lineage>
</organism>
<feature type="transmembrane region" description="Helical" evidence="2">
    <location>
        <begin position="187"/>
        <end position="209"/>
    </location>
</feature>
<dbReference type="AlphaFoldDB" id="A0A167GPG4"/>
<protein>
    <submittedName>
        <fullName evidence="3">Uncharacterized protein</fullName>
    </submittedName>
</protein>
<keyword evidence="4" id="KW-1185">Reference proteome</keyword>
<evidence type="ECO:0000256" key="2">
    <source>
        <dbReference type="SAM" id="Phobius"/>
    </source>
</evidence>
<keyword evidence="2" id="KW-0812">Transmembrane</keyword>
<name>A0A167GPG4_METRR</name>
<dbReference type="Proteomes" id="UP000243498">
    <property type="component" value="Unassembled WGS sequence"/>
</dbReference>
<keyword evidence="2" id="KW-0472">Membrane</keyword>
<evidence type="ECO:0000313" key="4">
    <source>
        <dbReference type="Proteomes" id="UP000243498"/>
    </source>
</evidence>
<dbReference type="EMBL" id="AZHC01000006">
    <property type="protein sequence ID" value="OAA46905.1"/>
    <property type="molecule type" value="Genomic_DNA"/>
</dbReference>